<keyword evidence="2" id="KW-1185">Reference proteome</keyword>
<dbReference type="KEGG" id="care:LT85_0500"/>
<dbReference type="Proteomes" id="UP000030302">
    <property type="component" value="Chromosome"/>
</dbReference>
<name>A0A0A1F788_9BURK</name>
<evidence type="ECO:0000313" key="1">
    <source>
        <dbReference type="EMBL" id="AIY39660.1"/>
    </source>
</evidence>
<dbReference type="HOGENOM" id="CLU_3214775_0_0_4"/>
<proteinExistence type="predicted"/>
<sequence>MKLLFLGTLTILSSHISVLRTAGTLPVRVVETGDLNYPIAAEAP</sequence>
<organism evidence="1 2">
    <name type="scientific">Collimonas arenae</name>
    <dbReference type="NCBI Taxonomy" id="279058"/>
    <lineage>
        <taxon>Bacteria</taxon>
        <taxon>Pseudomonadati</taxon>
        <taxon>Pseudomonadota</taxon>
        <taxon>Betaproteobacteria</taxon>
        <taxon>Burkholderiales</taxon>
        <taxon>Oxalobacteraceae</taxon>
        <taxon>Collimonas</taxon>
    </lineage>
</organism>
<dbReference type="EMBL" id="CP009962">
    <property type="protein sequence ID" value="AIY39660.1"/>
    <property type="molecule type" value="Genomic_DNA"/>
</dbReference>
<dbReference type="RefSeq" id="WP_301280490.1">
    <property type="nucleotide sequence ID" value="NZ_CP009962.1"/>
</dbReference>
<dbReference type="STRING" id="279058.LT85_0500"/>
<gene>
    <name evidence="1" type="ORF">LT85_0500</name>
</gene>
<reference evidence="2" key="1">
    <citation type="journal article" date="2014" name="Soil Biol. Biochem.">
        <title>Structure and function of bacterial communities in ageing soils: Insights from the Mendocino ecological staircase.</title>
        <authorList>
            <person name="Uroz S."/>
            <person name="Tech J.J."/>
            <person name="Sawaya N.A."/>
            <person name="Frey-Klett P."/>
            <person name="Leveau J.H.J."/>
        </authorList>
    </citation>
    <scope>NUCLEOTIDE SEQUENCE [LARGE SCALE GENOMIC DNA]</scope>
    <source>
        <strain evidence="2">Cal35</strain>
    </source>
</reference>
<dbReference type="AlphaFoldDB" id="A0A0A1F788"/>
<protein>
    <submittedName>
        <fullName evidence="1">Uncharacterized protein</fullName>
    </submittedName>
</protein>
<evidence type="ECO:0000313" key="2">
    <source>
        <dbReference type="Proteomes" id="UP000030302"/>
    </source>
</evidence>
<accession>A0A0A1F788</accession>